<gene>
    <name evidence="1" type="ORF">GBAR_LOCUS1541</name>
</gene>
<protein>
    <recommendedName>
        <fullName evidence="3">Nucleotide exchange factor GrpE</fullName>
    </recommendedName>
</protein>
<reference evidence="1" key="1">
    <citation type="submission" date="2023-03" db="EMBL/GenBank/DDBJ databases">
        <authorList>
            <person name="Steffen K."/>
            <person name="Cardenas P."/>
        </authorList>
    </citation>
    <scope>NUCLEOTIDE SEQUENCE</scope>
</reference>
<evidence type="ECO:0000313" key="1">
    <source>
        <dbReference type="EMBL" id="CAI7994756.1"/>
    </source>
</evidence>
<accession>A0AA35QWT7</accession>
<keyword evidence="2" id="KW-1185">Reference proteome</keyword>
<comment type="caution">
    <text evidence="1">The sequence shown here is derived from an EMBL/GenBank/DDBJ whole genome shotgun (WGS) entry which is preliminary data.</text>
</comment>
<proteinExistence type="predicted"/>
<evidence type="ECO:0008006" key="3">
    <source>
        <dbReference type="Google" id="ProtNLM"/>
    </source>
</evidence>
<sequence>MVDVARLLSAKGNAVQNAFQTTAKLERDYNEGYGLNLLDWDMGALSEAEIAILLLNLMVNEVIAWRKETGRATPETEQLVQTLDEVDTRLRQTLKQTRGVSTPSPTLFPDLLAESERDLEKIQNECDAYLQRFASKLIEQEKEHAEKIEVLIFKKFLIEFIRDFLFVEVAESTRGNELPERLNWFLNLVDSEIISIEVGETKVSPNHHKVKGASSCEFEAGTIVEVVTAGLQSKDGKRVSQMAVVIEAE</sequence>
<dbReference type="EMBL" id="CASHTH010000228">
    <property type="protein sequence ID" value="CAI7994756.1"/>
    <property type="molecule type" value="Genomic_DNA"/>
</dbReference>
<name>A0AA35QWT7_GEOBA</name>
<evidence type="ECO:0000313" key="2">
    <source>
        <dbReference type="Proteomes" id="UP001174909"/>
    </source>
</evidence>
<dbReference type="Proteomes" id="UP001174909">
    <property type="component" value="Unassembled WGS sequence"/>
</dbReference>
<organism evidence="1 2">
    <name type="scientific">Geodia barretti</name>
    <name type="common">Barrett's horny sponge</name>
    <dbReference type="NCBI Taxonomy" id="519541"/>
    <lineage>
        <taxon>Eukaryota</taxon>
        <taxon>Metazoa</taxon>
        <taxon>Porifera</taxon>
        <taxon>Demospongiae</taxon>
        <taxon>Heteroscleromorpha</taxon>
        <taxon>Tetractinellida</taxon>
        <taxon>Astrophorina</taxon>
        <taxon>Geodiidae</taxon>
        <taxon>Geodia</taxon>
    </lineage>
</organism>
<dbReference type="AlphaFoldDB" id="A0AA35QWT7"/>